<comment type="caution">
    <text evidence="1">The sequence shown here is derived from an EMBL/GenBank/DDBJ whole genome shotgun (WGS) entry which is preliminary data.</text>
</comment>
<dbReference type="EMBL" id="JBHSLU010000063">
    <property type="protein sequence ID" value="MFC5507606.1"/>
    <property type="molecule type" value="Genomic_DNA"/>
</dbReference>
<sequence>MLSIEIPRHWEALDAASRANLATLSESITGSPPTVASLAVSARPAPAGAIIRVTRLKNDGPTQRQLSDAAKANPHSLLRDLANELQIEFAQMEDASRKLGMEILEKPRASLASIDGRTALLITYKRSGAAGGPPFFVRQFHVPLETAKALITVSHRETDAILFKPILEHVLQSIDFDIR</sequence>
<accession>A0ABW0P4I1</accession>
<dbReference type="Proteomes" id="UP001596060">
    <property type="component" value="Unassembled WGS sequence"/>
</dbReference>
<organism evidence="1 2">
    <name type="scientific">Bosea massiliensis</name>
    <dbReference type="NCBI Taxonomy" id="151419"/>
    <lineage>
        <taxon>Bacteria</taxon>
        <taxon>Pseudomonadati</taxon>
        <taxon>Pseudomonadota</taxon>
        <taxon>Alphaproteobacteria</taxon>
        <taxon>Hyphomicrobiales</taxon>
        <taxon>Boseaceae</taxon>
        <taxon>Bosea</taxon>
    </lineage>
</organism>
<evidence type="ECO:0000313" key="2">
    <source>
        <dbReference type="Proteomes" id="UP001596060"/>
    </source>
</evidence>
<name>A0ABW0P4I1_9HYPH</name>
<protein>
    <recommendedName>
        <fullName evidence="3">DUF1795 domain-containing protein</fullName>
    </recommendedName>
</protein>
<proteinExistence type="predicted"/>
<evidence type="ECO:0000313" key="1">
    <source>
        <dbReference type="EMBL" id="MFC5507606.1"/>
    </source>
</evidence>
<evidence type="ECO:0008006" key="3">
    <source>
        <dbReference type="Google" id="ProtNLM"/>
    </source>
</evidence>
<reference evidence="2" key="1">
    <citation type="journal article" date="2019" name="Int. J. Syst. Evol. Microbiol.">
        <title>The Global Catalogue of Microorganisms (GCM) 10K type strain sequencing project: providing services to taxonomists for standard genome sequencing and annotation.</title>
        <authorList>
            <consortium name="The Broad Institute Genomics Platform"/>
            <consortium name="The Broad Institute Genome Sequencing Center for Infectious Disease"/>
            <person name="Wu L."/>
            <person name="Ma J."/>
        </authorList>
    </citation>
    <scope>NUCLEOTIDE SEQUENCE [LARGE SCALE GENOMIC DNA]</scope>
    <source>
        <strain evidence="2">CCUG 43117</strain>
    </source>
</reference>
<keyword evidence="2" id="KW-1185">Reference proteome</keyword>
<gene>
    <name evidence="1" type="ORF">ACFPN9_20390</name>
</gene>
<dbReference type="RefSeq" id="WP_156449765.1">
    <property type="nucleotide sequence ID" value="NZ_JBHSLU010000063.1"/>
</dbReference>